<dbReference type="OrthoDB" id="5821800at2759"/>
<feature type="transmembrane region" description="Helical" evidence="1">
    <location>
        <begin position="38"/>
        <end position="57"/>
    </location>
</feature>
<comment type="caution">
    <text evidence="2">The sequence shown here is derived from an EMBL/GenBank/DDBJ whole genome shotgun (WGS) entry which is preliminary data.</text>
</comment>
<gene>
    <name evidence="2" type="ORF">CAMP_LOCUS5091</name>
</gene>
<evidence type="ECO:0000313" key="3">
    <source>
        <dbReference type="Proteomes" id="UP001152747"/>
    </source>
</evidence>
<dbReference type="Proteomes" id="UP001152747">
    <property type="component" value="Unassembled WGS sequence"/>
</dbReference>
<evidence type="ECO:0000256" key="1">
    <source>
        <dbReference type="SAM" id="Phobius"/>
    </source>
</evidence>
<sequence length="151" mass="17329">MSFGNRRSEISTHLYTFSMIVSTISTFMHFLIDGPISIQLFSSIVFSIVLHFKSINLHISELNYNLRRNFIPTFSIIFSTTWLASLRAAVLSIDSSANDVSLYLAYLTLFMAFTENLQQFTESYSFDHYHSEYRQEDVNQFLPGLRIAAAG</sequence>
<keyword evidence="1" id="KW-0472">Membrane</keyword>
<dbReference type="AlphaFoldDB" id="A0A9P1IC31"/>
<reference evidence="2" key="1">
    <citation type="submission" date="2022-11" db="EMBL/GenBank/DDBJ databases">
        <authorList>
            <person name="Kikuchi T."/>
        </authorList>
    </citation>
    <scope>NUCLEOTIDE SEQUENCE</scope>
    <source>
        <strain evidence="2">PS1010</strain>
    </source>
</reference>
<organism evidence="2 3">
    <name type="scientific">Caenorhabditis angaria</name>
    <dbReference type="NCBI Taxonomy" id="860376"/>
    <lineage>
        <taxon>Eukaryota</taxon>
        <taxon>Metazoa</taxon>
        <taxon>Ecdysozoa</taxon>
        <taxon>Nematoda</taxon>
        <taxon>Chromadorea</taxon>
        <taxon>Rhabditida</taxon>
        <taxon>Rhabditina</taxon>
        <taxon>Rhabditomorpha</taxon>
        <taxon>Rhabditoidea</taxon>
        <taxon>Rhabditidae</taxon>
        <taxon>Peloderinae</taxon>
        <taxon>Caenorhabditis</taxon>
    </lineage>
</organism>
<feature type="transmembrane region" description="Helical" evidence="1">
    <location>
        <begin position="12"/>
        <end position="32"/>
    </location>
</feature>
<protein>
    <submittedName>
        <fullName evidence="2">Uncharacterized protein</fullName>
    </submittedName>
</protein>
<keyword evidence="1" id="KW-0812">Transmembrane</keyword>
<evidence type="ECO:0000313" key="2">
    <source>
        <dbReference type="EMBL" id="CAI5442454.1"/>
    </source>
</evidence>
<accession>A0A9P1IC31</accession>
<proteinExistence type="predicted"/>
<keyword evidence="3" id="KW-1185">Reference proteome</keyword>
<name>A0A9P1IC31_9PELO</name>
<dbReference type="EMBL" id="CANHGI010000002">
    <property type="protein sequence ID" value="CAI5442454.1"/>
    <property type="molecule type" value="Genomic_DNA"/>
</dbReference>
<keyword evidence="1" id="KW-1133">Transmembrane helix</keyword>